<dbReference type="Pfam" id="PF01370">
    <property type="entry name" value="Epimerase"/>
    <property type="match status" value="1"/>
</dbReference>
<dbReference type="STRING" id="351160.LRC285"/>
<dbReference type="KEGG" id="rci:LRC285"/>
<dbReference type="InterPro" id="IPR001509">
    <property type="entry name" value="Epimerase_deHydtase"/>
</dbReference>
<dbReference type="Gene3D" id="3.90.25.10">
    <property type="entry name" value="UDP-galactose 4-epimerase, domain 1"/>
    <property type="match status" value="2"/>
</dbReference>
<name>Q0W8M9_METAR</name>
<evidence type="ECO:0000313" key="4">
    <source>
        <dbReference type="Proteomes" id="UP000000663"/>
    </source>
</evidence>
<sequence>MKCIVTGGAGFIGSHLTDRLLEEGHEVTVVDNLSGGQFRFIEHHVTNPEFSFVNEDLARDGLISSAFEGADMVYHLAANPDVRSGVTDTRTPLTQNTIATFNVLESMRAAGVRKIAFTSTSTVYGEAEVIPTPENYGPLMPISLYGASKLACEAMISAYCHTFDMQSWIYRFANIIGSRGTHGVIFDFIGRLRKDPSKLTILGNGRQSKSYLHISDCVDGMLFAVRNSNAPVNIFNIGSDDRFDVTGIARAVASEMGLENVEFEYTGGDRGWKGDVPFMTLSIAKLKALGWKPVHNSEESVRLCVRELLREV</sequence>
<feature type="domain" description="NAD-dependent epimerase/dehydratase" evidence="2">
    <location>
        <begin position="4"/>
        <end position="238"/>
    </location>
</feature>
<dbReference type="Gene3D" id="3.40.50.720">
    <property type="entry name" value="NAD(P)-binding Rossmann-like Domain"/>
    <property type="match status" value="1"/>
</dbReference>
<dbReference type="InterPro" id="IPR036291">
    <property type="entry name" value="NAD(P)-bd_dom_sf"/>
</dbReference>
<gene>
    <name evidence="3" type="primary">rfbB-3</name>
    <name evidence="3" type="ORF">LRC285</name>
</gene>
<dbReference type="PATRIC" id="fig|351160.9.peg.2989"/>
<dbReference type="PANTHER" id="PTHR43000">
    <property type="entry name" value="DTDP-D-GLUCOSE 4,6-DEHYDRATASE-RELATED"/>
    <property type="match status" value="1"/>
</dbReference>
<dbReference type="OrthoDB" id="4907at2157"/>
<dbReference type="Proteomes" id="UP000000663">
    <property type="component" value="Chromosome"/>
</dbReference>
<evidence type="ECO:0000256" key="1">
    <source>
        <dbReference type="ARBA" id="ARBA00007637"/>
    </source>
</evidence>
<accession>Q0W8M9</accession>
<dbReference type="CDD" id="cd05234">
    <property type="entry name" value="UDP_G4E_2_SDR_e"/>
    <property type="match status" value="1"/>
</dbReference>
<reference evidence="3 4" key="1">
    <citation type="journal article" date="2006" name="Science">
        <title>Genome of rice cluster I archaea -- the key methane producers in the rice rhizosphere.</title>
        <authorList>
            <person name="Erkel C."/>
            <person name="Kube M."/>
            <person name="Reinhardt R."/>
            <person name="Liesack W."/>
        </authorList>
    </citation>
    <scope>NUCLEOTIDE SEQUENCE [LARGE SCALE GENOMIC DNA]</scope>
    <source>
        <strain evidence="4">DSM 22066 / NBRC 105507 / MRE50</strain>
    </source>
</reference>
<dbReference type="eggNOG" id="arCOG01369">
    <property type="taxonomic scope" value="Archaea"/>
</dbReference>
<evidence type="ECO:0000259" key="2">
    <source>
        <dbReference type="Pfam" id="PF01370"/>
    </source>
</evidence>
<dbReference type="GeneID" id="5143868"/>
<proteinExistence type="inferred from homology"/>
<keyword evidence="3" id="KW-0456">Lyase</keyword>
<dbReference type="EC" id="4.2.1.46" evidence="3"/>
<dbReference type="EMBL" id="AM114193">
    <property type="protein sequence ID" value="CAJ35264.1"/>
    <property type="molecule type" value="Genomic_DNA"/>
</dbReference>
<dbReference type="AlphaFoldDB" id="Q0W8M9"/>
<comment type="similarity">
    <text evidence="1">Belongs to the NAD(P)-dependent epimerase/dehydratase family.</text>
</comment>
<protein>
    <submittedName>
        <fullName evidence="3">dTDP-glucose 4,6-dehydratase</fullName>
        <ecNumber evidence="3">4.2.1.46</ecNumber>
    </submittedName>
</protein>
<dbReference type="RefSeq" id="WP_012037226.1">
    <property type="nucleotide sequence ID" value="NC_009464.1"/>
</dbReference>
<evidence type="ECO:0000313" key="3">
    <source>
        <dbReference type="EMBL" id="CAJ35264.1"/>
    </source>
</evidence>
<dbReference type="GO" id="GO:0008460">
    <property type="term" value="F:dTDP-glucose 4,6-dehydratase activity"/>
    <property type="evidence" value="ECO:0007669"/>
    <property type="project" value="UniProtKB-EC"/>
</dbReference>
<keyword evidence="4" id="KW-1185">Reference proteome</keyword>
<organism evidence="3 4">
    <name type="scientific">Methanocella arvoryzae (strain DSM 22066 / NBRC 105507 / MRE50)</name>
    <dbReference type="NCBI Taxonomy" id="351160"/>
    <lineage>
        <taxon>Archaea</taxon>
        <taxon>Methanobacteriati</taxon>
        <taxon>Methanobacteriota</taxon>
        <taxon>Stenosarchaea group</taxon>
        <taxon>Methanomicrobia</taxon>
        <taxon>Methanocellales</taxon>
        <taxon>Methanocellaceae</taxon>
        <taxon>Methanocella</taxon>
    </lineage>
</organism>
<dbReference type="SUPFAM" id="SSF51735">
    <property type="entry name" value="NAD(P)-binding Rossmann-fold domains"/>
    <property type="match status" value="1"/>
</dbReference>